<dbReference type="Gene3D" id="3.40.50.12780">
    <property type="entry name" value="N-terminal domain of ligase-like"/>
    <property type="match status" value="1"/>
</dbReference>
<dbReference type="InterPro" id="IPR000873">
    <property type="entry name" value="AMP-dep_synth/lig_dom"/>
</dbReference>
<evidence type="ECO:0000313" key="3">
    <source>
        <dbReference type="Proteomes" id="UP001606301"/>
    </source>
</evidence>
<accession>A0ABW7FIC0</accession>
<name>A0ABW7FIC0_9BURK</name>
<reference evidence="2 3" key="1">
    <citation type="submission" date="2024-08" db="EMBL/GenBank/DDBJ databases">
        <authorList>
            <person name="Lu H."/>
        </authorList>
    </citation>
    <scope>NUCLEOTIDE SEQUENCE [LARGE SCALE GENOMIC DNA]</scope>
    <source>
        <strain evidence="2 3">LKC17W</strain>
    </source>
</reference>
<dbReference type="PANTHER" id="PTHR24096:SF420">
    <property type="entry name" value="LONG-CHAIN-FATTY-ACID--COA LIGASE-RELATED"/>
    <property type="match status" value="1"/>
</dbReference>
<dbReference type="RefSeq" id="WP_394397422.1">
    <property type="nucleotide sequence ID" value="NZ_JBIGHW010000004.1"/>
</dbReference>
<dbReference type="SUPFAM" id="SSF56801">
    <property type="entry name" value="Acetyl-CoA synthetase-like"/>
    <property type="match status" value="1"/>
</dbReference>
<evidence type="ECO:0000313" key="2">
    <source>
        <dbReference type="EMBL" id="MFG6441097.1"/>
    </source>
</evidence>
<organism evidence="2 3">
    <name type="scientific">Pelomonas margarita</name>
    <dbReference type="NCBI Taxonomy" id="3299031"/>
    <lineage>
        <taxon>Bacteria</taxon>
        <taxon>Pseudomonadati</taxon>
        <taxon>Pseudomonadota</taxon>
        <taxon>Betaproteobacteria</taxon>
        <taxon>Burkholderiales</taxon>
        <taxon>Sphaerotilaceae</taxon>
        <taxon>Roseateles</taxon>
    </lineage>
</organism>
<dbReference type="PANTHER" id="PTHR24096">
    <property type="entry name" value="LONG-CHAIN-FATTY-ACID--COA LIGASE"/>
    <property type="match status" value="1"/>
</dbReference>
<sequence>MSAAAPYRPVAFGPYGADITPQPDGGYVIRAHQPLAAYPRRFTEHLLHWAAIAPDRSFLVQRERGAPGTPGRPWRHLSYADAAAQVKALGQALLDLGLSAERPLVLLSGNDIEHALLTLAAMHVGVPAAPISPAYSRLDPQAAKVVQAVALLQPGLVFAADAEAYGPALDKAVPPGTPVLLTHGLRPGALRVQDLMRTVATPAVDKAFERVSADTVAKLLFTSGSTQAPKAVINTHRMLCANQQMYAQCYPFLEGEPPVLVDWLPWHHTAGGNSNFGLVLRNGGSLYIDEGKPTEDGMAETVLNLMDVSPTAIYTVPKGLEMLAHHMAQDPALRDRVLARLKLIFAAGAAMPQSVIELVDRLATEALGQRIPMTMGLGMTESGPFAVSHHLPGWQQGIVGLPAPGLDLRLAPVGDKLELRYRGPSITPGYWGQPELTAAAFDDDGFFCSGDAAQWIDPANPGRGLRFDGRIAEDFKLITGTWANVGQLRARAMADALPYVHDVVVTGDGRDALGLLVFFAPAAAELAAPDTPHDPAAWAADPAVRAWAQRWLDALAATGTGSSNRITRALLVPAAPSAAQGEVTDKGSLNQRAVLRARAALVERLYAEPSPANVLLAEGGPR</sequence>
<dbReference type="Pfam" id="PF00501">
    <property type="entry name" value="AMP-binding"/>
    <property type="match status" value="1"/>
</dbReference>
<protein>
    <submittedName>
        <fullName evidence="2">Feruloyl-CoA synthase</fullName>
    </submittedName>
</protein>
<dbReference type="EMBL" id="JBIGHW010000004">
    <property type="protein sequence ID" value="MFG6441097.1"/>
    <property type="molecule type" value="Genomic_DNA"/>
</dbReference>
<evidence type="ECO:0000259" key="1">
    <source>
        <dbReference type="Pfam" id="PF00501"/>
    </source>
</evidence>
<dbReference type="InterPro" id="IPR042099">
    <property type="entry name" value="ANL_N_sf"/>
</dbReference>
<keyword evidence="3" id="KW-1185">Reference proteome</keyword>
<gene>
    <name evidence="2" type="ORF">ACG0Z3_10440</name>
</gene>
<comment type="caution">
    <text evidence="2">The sequence shown here is derived from an EMBL/GenBank/DDBJ whole genome shotgun (WGS) entry which is preliminary data.</text>
</comment>
<dbReference type="Proteomes" id="UP001606301">
    <property type="component" value="Unassembled WGS sequence"/>
</dbReference>
<proteinExistence type="predicted"/>
<dbReference type="Pfam" id="PF23562">
    <property type="entry name" value="AMP-binding_C_3"/>
    <property type="match status" value="1"/>
</dbReference>
<feature type="domain" description="AMP-dependent synthetase/ligase" evidence="1">
    <location>
        <begin position="48"/>
        <end position="431"/>
    </location>
</feature>